<gene>
    <name evidence="1" type="ORF">EVOR1521_LOCUS27775</name>
</gene>
<evidence type="ECO:0000313" key="1">
    <source>
        <dbReference type="EMBL" id="CAJ1405613.1"/>
    </source>
</evidence>
<organism evidence="1 2">
    <name type="scientific">Effrenium voratum</name>
    <dbReference type="NCBI Taxonomy" id="2562239"/>
    <lineage>
        <taxon>Eukaryota</taxon>
        <taxon>Sar</taxon>
        <taxon>Alveolata</taxon>
        <taxon>Dinophyceae</taxon>
        <taxon>Suessiales</taxon>
        <taxon>Symbiodiniaceae</taxon>
        <taxon>Effrenium</taxon>
    </lineage>
</organism>
<sequence length="104" mass="11580">MHLLLHNDSGCLLTGLSYCSCDECWCFLQILCARRSKPSIETVLKHCTGGACIPDDLHLLQQSQPHAPIKSLDLHRLSRPCAPHDAVDPETDLTRSFSRCFSGF</sequence>
<dbReference type="EMBL" id="CAUJNA010003593">
    <property type="protein sequence ID" value="CAJ1405613.1"/>
    <property type="molecule type" value="Genomic_DNA"/>
</dbReference>
<keyword evidence="2" id="KW-1185">Reference proteome</keyword>
<name>A0AA36JIH0_9DINO</name>
<proteinExistence type="predicted"/>
<accession>A0AA36JIH0</accession>
<dbReference type="Proteomes" id="UP001178507">
    <property type="component" value="Unassembled WGS sequence"/>
</dbReference>
<evidence type="ECO:0000313" key="2">
    <source>
        <dbReference type="Proteomes" id="UP001178507"/>
    </source>
</evidence>
<protein>
    <submittedName>
        <fullName evidence="1">Uncharacterized protein</fullName>
    </submittedName>
</protein>
<dbReference type="AlphaFoldDB" id="A0AA36JIH0"/>
<reference evidence="1" key="1">
    <citation type="submission" date="2023-08" db="EMBL/GenBank/DDBJ databases">
        <authorList>
            <person name="Chen Y."/>
            <person name="Shah S."/>
            <person name="Dougan E. K."/>
            <person name="Thang M."/>
            <person name="Chan C."/>
        </authorList>
    </citation>
    <scope>NUCLEOTIDE SEQUENCE</scope>
</reference>
<comment type="caution">
    <text evidence="1">The sequence shown here is derived from an EMBL/GenBank/DDBJ whole genome shotgun (WGS) entry which is preliminary data.</text>
</comment>